<evidence type="ECO:0000313" key="2">
    <source>
        <dbReference type="Proteomes" id="UP000198656"/>
    </source>
</evidence>
<reference evidence="2" key="1">
    <citation type="submission" date="2016-10" db="EMBL/GenBank/DDBJ databases">
        <authorList>
            <person name="Varghese N."/>
            <person name="Submissions S."/>
        </authorList>
    </citation>
    <scope>NUCLEOTIDE SEQUENCE [LARGE SCALE GENOMIC DNA]</scope>
    <source>
        <strain evidence="2">DSM 8344</strain>
    </source>
</reference>
<dbReference type="STRING" id="1121419.SAMN05443529_11120"/>
<evidence type="ECO:0000313" key="1">
    <source>
        <dbReference type="EMBL" id="SDH20902.1"/>
    </source>
</evidence>
<sequence length="47" mass="5446">MSSHHAYDVWQWIVKQQSLGNMYDVVQGPASVFTVKFIKNTLNKSVY</sequence>
<accession>A0A1G8AIS3</accession>
<protein>
    <submittedName>
        <fullName evidence="1">Uncharacterized protein</fullName>
    </submittedName>
</protein>
<gene>
    <name evidence="1" type="ORF">SAMN05443529_11120</name>
</gene>
<proteinExistence type="predicted"/>
<dbReference type="Proteomes" id="UP000198656">
    <property type="component" value="Unassembled WGS sequence"/>
</dbReference>
<dbReference type="AlphaFoldDB" id="A0A1G8AIS3"/>
<organism evidence="1 2">
    <name type="scientific">Desulfosporosinus hippei DSM 8344</name>
    <dbReference type="NCBI Taxonomy" id="1121419"/>
    <lineage>
        <taxon>Bacteria</taxon>
        <taxon>Bacillati</taxon>
        <taxon>Bacillota</taxon>
        <taxon>Clostridia</taxon>
        <taxon>Eubacteriales</taxon>
        <taxon>Desulfitobacteriaceae</taxon>
        <taxon>Desulfosporosinus</taxon>
    </lineage>
</organism>
<keyword evidence="2" id="KW-1185">Reference proteome</keyword>
<dbReference type="EMBL" id="FNCP01000011">
    <property type="protein sequence ID" value="SDH20902.1"/>
    <property type="molecule type" value="Genomic_DNA"/>
</dbReference>
<name>A0A1G8AIS3_9FIRM</name>